<dbReference type="EC" id="3.1.1.-" evidence="3"/>
<protein>
    <recommendedName>
        <fullName evidence="3">Carboxylic ester hydrolase</fullName>
        <ecNumber evidence="3">3.1.1.-</ecNumber>
    </recommendedName>
</protein>
<dbReference type="InterPro" id="IPR050309">
    <property type="entry name" value="Type-B_Carboxylest/Lipase"/>
</dbReference>
<sequence length="482" mass="51671">MDQPVVQTSHGTVLGTTTDGITRFLGIPYADAERFESPTPTSWEGELDATLFGPPSPQRPYPNRLGDLLAPVPGLPSECRDDILRLNIWAPLRLPSSSPPLSSTSHPSSAPPLSPTSHPVLLWLHGGALERGSPAQPGNSGVAFARNGIVFVSPTYRLGVEGWSSFAPNLGLEDVAAALQWVYNNIGAFGGDPNRISVKGESAGGVLTACLLAKENTLPLISRAIIMSAPLQVEPSCTATRGVAKQLNIPETKEAFMTKSVAQVLDARARQVSIQGDSVLSGAPIFRVVLDPPTLPTSPHLILPALKIPIMIGTTTEEYKLFLSPSELEDIGWLKLYGAGWWLGGLRAVRALWTHFASYGEVFGQLVSDVGMRKPADSLASARQEGETWVYEFAHAGPLGAAHATELPFVFDALASPDGLAFGGGPQELAEEMHAAWVRFVKGEAPWEAYGTERMVRVFGGDANEWARTHRVRRADVLDALP</sequence>
<dbReference type="Gene3D" id="3.40.50.1820">
    <property type="entry name" value="alpha/beta hydrolase"/>
    <property type="match status" value="1"/>
</dbReference>
<dbReference type="Pfam" id="PF00135">
    <property type="entry name" value="COesterase"/>
    <property type="match status" value="1"/>
</dbReference>
<evidence type="ECO:0000259" key="4">
    <source>
        <dbReference type="Pfam" id="PF00135"/>
    </source>
</evidence>
<dbReference type="KEGG" id="ccac:CcaHIS019_0303330"/>
<evidence type="ECO:0000256" key="1">
    <source>
        <dbReference type="ARBA" id="ARBA00005964"/>
    </source>
</evidence>
<dbReference type="SUPFAM" id="SSF53474">
    <property type="entry name" value="alpha/beta-Hydrolases"/>
    <property type="match status" value="1"/>
</dbReference>
<evidence type="ECO:0000313" key="5">
    <source>
        <dbReference type="EMBL" id="BEI90263.1"/>
    </source>
</evidence>
<feature type="domain" description="Carboxylesterase type B" evidence="4">
    <location>
        <begin position="2"/>
        <end position="324"/>
    </location>
</feature>
<dbReference type="AlphaFoldDB" id="A0AA48L2S1"/>
<dbReference type="EMBL" id="AP028214">
    <property type="protein sequence ID" value="BEI90263.1"/>
    <property type="molecule type" value="Genomic_DNA"/>
</dbReference>
<proteinExistence type="inferred from homology"/>
<keyword evidence="2 3" id="KW-0378">Hydrolase</keyword>
<evidence type="ECO:0000256" key="2">
    <source>
        <dbReference type="ARBA" id="ARBA00022801"/>
    </source>
</evidence>
<reference evidence="5" key="1">
    <citation type="journal article" date="2023" name="BMC Genomics">
        <title>Chromosome-level genome assemblies of Cutaneotrichosporon spp. (Trichosporonales, Basidiomycota) reveal imbalanced evolution between nucleotide sequences and chromosome synteny.</title>
        <authorList>
            <person name="Kobayashi Y."/>
            <person name="Kayamori A."/>
            <person name="Aoki K."/>
            <person name="Shiwa Y."/>
            <person name="Matsutani M."/>
            <person name="Fujita N."/>
            <person name="Sugita T."/>
            <person name="Iwasaki W."/>
            <person name="Tanaka N."/>
            <person name="Takashima M."/>
        </authorList>
    </citation>
    <scope>NUCLEOTIDE SEQUENCE</scope>
    <source>
        <strain evidence="5">HIS019</strain>
    </source>
</reference>
<dbReference type="GO" id="GO:0016787">
    <property type="term" value="F:hydrolase activity"/>
    <property type="evidence" value="ECO:0007669"/>
    <property type="project" value="UniProtKB-KW"/>
</dbReference>
<dbReference type="GeneID" id="85494133"/>
<dbReference type="InterPro" id="IPR019826">
    <property type="entry name" value="Carboxylesterase_B_AS"/>
</dbReference>
<comment type="similarity">
    <text evidence="1 3">Belongs to the type-B carboxylesterase/lipase family.</text>
</comment>
<keyword evidence="6" id="KW-1185">Reference proteome</keyword>
<dbReference type="RefSeq" id="XP_060455528.1">
    <property type="nucleotide sequence ID" value="XM_060598767.1"/>
</dbReference>
<dbReference type="InterPro" id="IPR029058">
    <property type="entry name" value="AB_hydrolase_fold"/>
</dbReference>
<organism evidence="5 6">
    <name type="scientific">Cutaneotrichosporon cavernicola</name>
    <dbReference type="NCBI Taxonomy" id="279322"/>
    <lineage>
        <taxon>Eukaryota</taxon>
        <taxon>Fungi</taxon>
        <taxon>Dikarya</taxon>
        <taxon>Basidiomycota</taxon>
        <taxon>Agaricomycotina</taxon>
        <taxon>Tremellomycetes</taxon>
        <taxon>Trichosporonales</taxon>
        <taxon>Trichosporonaceae</taxon>
        <taxon>Cutaneotrichosporon</taxon>
    </lineage>
</organism>
<gene>
    <name evidence="5" type="ORF">CcaverHIS019_0303330</name>
</gene>
<dbReference type="PROSITE" id="PS00122">
    <property type="entry name" value="CARBOXYLESTERASE_B_1"/>
    <property type="match status" value="1"/>
</dbReference>
<accession>A0AA48L2S1</accession>
<dbReference type="InterPro" id="IPR002018">
    <property type="entry name" value="CarbesteraseB"/>
</dbReference>
<name>A0AA48L2S1_9TREE</name>
<evidence type="ECO:0000256" key="3">
    <source>
        <dbReference type="RuleBase" id="RU361235"/>
    </source>
</evidence>
<evidence type="ECO:0000313" key="6">
    <source>
        <dbReference type="Proteomes" id="UP001233271"/>
    </source>
</evidence>
<dbReference type="PANTHER" id="PTHR11559">
    <property type="entry name" value="CARBOXYLESTERASE"/>
    <property type="match status" value="1"/>
</dbReference>
<dbReference type="Proteomes" id="UP001233271">
    <property type="component" value="Chromosome 3"/>
</dbReference>